<dbReference type="InterPro" id="IPR029033">
    <property type="entry name" value="His_PPase_superfam"/>
</dbReference>
<dbReference type="SUPFAM" id="SSF53254">
    <property type="entry name" value="Phosphoglycerate mutase-like"/>
    <property type="match status" value="1"/>
</dbReference>
<dbReference type="InterPro" id="IPR013078">
    <property type="entry name" value="His_Pase_superF_clade-1"/>
</dbReference>
<evidence type="ECO:0000313" key="2">
    <source>
        <dbReference type="EMBL" id="KAK8861615.1"/>
    </source>
</evidence>
<dbReference type="InterPro" id="IPR050275">
    <property type="entry name" value="PGM_Phosphatase"/>
</dbReference>
<dbReference type="GeneID" id="92179696"/>
<sequence length="315" mass="36010">MTQTSRVHDDPPVASLDSGGPASSPEVIERPHVFTFEVVQGYFLQNGPEPQHLEFEEILKRNFGLLDESPERWHNLKASVKKMQSEAEEGVIYKVLFLGRHGQGWHNFAANKYGVDPWEDYWAFLYGDGEITWGPDPELTPLGISQARAVQKCWKEQALVGAPITKEEMRWYLSPLTRTGQTMQESWGDMLAGTPEVWEDFREIYGGHTCDKRSTKTQIQKRFPTFSIEEGFTENDELWKADDRETDAHMQYRSQRAMDRLFGEDGTKETFISITGHSAHFRNLLAVLNHQPYPLATGEMIPVVVKATRVASDFQ</sequence>
<dbReference type="Proteomes" id="UP001388673">
    <property type="component" value="Unassembled WGS sequence"/>
</dbReference>
<dbReference type="Gene3D" id="3.40.50.1240">
    <property type="entry name" value="Phosphoglycerate mutase-like"/>
    <property type="match status" value="1"/>
</dbReference>
<reference evidence="2 3" key="1">
    <citation type="journal article" date="2024" name="bioRxiv">
        <title>Comparative genomics of Cryptococcus and Kwoniella reveals pathogenesis evolution and contrasting karyotype dynamics via intercentromeric recombination or chromosome fusion.</title>
        <authorList>
            <person name="Coelho M.A."/>
            <person name="David-Palma M."/>
            <person name="Shea T."/>
            <person name="Bowers K."/>
            <person name="McGinley-Smith S."/>
            <person name="Mohammad A.W."/>
            <person name="Gnirke A."/>
            <person name="Yurkov A.M."/>
            <person name="Nowrousian M."/>
            <person name="Sun S."/>
            <person name="Cuomo C.A."/>
            <person name="Heitman J."/>
        </authorList>
    </citation>
    <scope>NUCLEOTIDE SEQUENCE [LARGE SCALE GENOMIC DNA]</scope>
    <source>
        <strain evidence="2 3">CBS 13917</strain>
    </source>
</reference>
<keyword evidence="3" id="KW-1185">Reference proteome</keyword>
<organism evidence="2 3">
    <name type="scientific">Kwoniella newhampshirensis</name>
    <dbReference type="NCBI Taxonomy" id="1651941"/>
    <lineage>
        <taxon>Eukaryota</taxon>
        <taxon>Fungi</taxon>
        <taxon>Dikarya</taxon>
        <taxon>Basidiomycota</taxon>
        <taxon>Agaricomycotina</taxon>
        <taxon>Tremellomycetes</taxon>
        <taxon>Tremellales</taxon>
        <taxon>Cryptococcaceae</taxon>
        <taxon>Kwoniella</taxon>
    </lineage>
</organism>
<dbReference type="AlphaFoldDB" id="A0AAW0Z100"/>
<dbReference type="PANTHER" id="PTHR48100">
    <property type="entry name" value="BROAD-SPECIFICITY PHOSPHATASE YOR283W-RELATED"/>
    <property type="match status" value="1"/>
</dbReference>
<protein>
    <recommendedName>
        <fullName evidence="4">Phosphoglycerate mutase</fullName>
    </recommendedName>
</protein>
<accession>A0AAW0Z100</accession>
<dbReference type="GO" id="GO:0005737">
    <property type="term" value="C:cytoplasm"/>
    <property type="evidence" value="ECO:0007669"/>
    <property type="project" value="TreeGrafter"/>
</dbReference>
<dbReference type="KEGG" id="kne:92179696"/>
<dbReference type="CDD" id="cd07067">
    <property type="entry name" value="HP_PGM_like"/>
    <property type="match status" value="1"/>
</dbReference>
<proteinExistence type="predicted"/>
<evidence type="ECO:0008006" key="4">
    <source>
        <dbReference type="Google" id="ProtNLM"/>
    </source>
</evidence>
<feature type="region of interest" description="Disordered" evidence="1">
    <location>
        <begin position="1"/>
        <end position="24"/>
    </location>
</feature>
<dbReference type="GO" id="GO:0016791">
    <property type="term" value="F:phosphatase activity"/>
    <property type="evidence" value="ECO:0007669"/>
    <property type="project" value="TreeGrafter"/>
</dbReference>
<comment type="caution">
    <text evidence="2">The sequence shown here is derived from an EMBL/GenBank/DDBJ whole genome shotgun (WGS) entry which is preliminary data.</text>
</comment>
<dbReference type="RefSeq" id="XP_066804240.1">
    <property type="nucleotide sequence ID" value="XM_066945551.1"/>
</dbReference>
<evidence type="ECO:0000256" key="1">
    <source>
        <dbReference type="SAM" id="MobiDB-lite"/>
    </source>
</evidence>
<dbReference type="Pfam" id="PF00300">
    <property type="entry name" value="His_Phos_1"/>
    <property type="match status" value="1"/>
</dbReference>
<gene>
    <name evidence="2" type="ORF">IAR55_002438</name>
</gene>
<evidence type="ECO:0000313" key="3">
    <source>
        <dbReference type="Proteomes" id="UP001388673"/>
    </source>
</evidence>
<dbReference type="PANTHER" id="PTHR48100:SF1">
    <property type="entry name" value="HISTIDINE PHOSPHATASE FAMILY PROTEIN-RELATED"/>
    <property type="match status" value="1"/>
</dbReference>
<dbReference type="EMBL" id="JBCAWK010000004">
    <property type="protein sequence ID" value="KAK8861615.1"/>
    <property type="molecule type" value="Genomic_DNA"/>
</dbReference>
<name>A0AAW0Z100_9TREE</name>
<feature type="compositionally biased region" description="Basic and acidic residues" evidence="1">
    <location>
        <begin position="1"/>
        <end position="11"/>
    </location>
</feature>